<dbReference type="InterPro" id="IPR013783">
    <property type="entry name" value="Ig-like_fold"/>
</dbReference>
<feature type="domain" description="Glycosyl hydrolase family 13 catalytic" evidence="15">
    <location>
        <begin position="163"/>
        <end position="565"/>
    </location>
</feature>
<dbReference type="SUPFAM" id="SSF51445">
    <property type="entry name" value="(Trans)glycosidases"/>
    <property type="match status" value="2"/>
</dbReference>
<accession>A0A6B8KJA2</accession>
<evidence type="ECO:0000256" key="11">
    <source>
        <dbReference type="ARBA" id="ARBA00031423"/>
    </source>
</evidence>
<feature type="compositionally biased region" description="Basic and acidic residues" evidence="14">
    <location>
        <begin position="467"/>
        <end position="476"/>
    </location>
</feature>
<dbReference type="SMART" id="SM00642">
    <property type="entry name" value="Aamy"/>
    <property type="match status" value="1"/>
</dbReference>
<comment type="similarity">
    <text evidence="3">Belongs to the glycosyl hydrolase 13 family.</text>
</comment>
<dbReference type="KEGG" id="mhey:H2LOC_015590"/>
<dbReference type="Pfam" id="PF02446">
    <property type="entry name" value="Glyco_hydro_77"/>
    <property type="match status" value="1"/>
</dbReference>
<dbReference type="SUPFAM" id="SSF51011">
    <property type="entry name" value="Glycosyl hydrolase domain"/>
    <property type="match status" value="1"/>
</dbReference>
<dbReference type="InterPro" id="IPR013780">
    <property type="entry name" value="Glyco_hydro_b"/>
</dbReference>
<dbReference type="InterPro" id="IPR017853">
    <property type="entry name" value="GH"/>
</dbReference>
<dbReference type="RefSeq" id="WP_136498051.1">
    <property type="nucleotide sequence ID" value="NZ_CP046052.1"/>
</dbReference>
<dbReference type="GO" id="GO:0004135">
    <property type="term" value="F:amylo-alpha-1,6-glucosidase activity"/>
    <property type="evidence" value="ECO:0007669"/>
    <property type="project" value="InterPro"/>
</dbReference>
<keyword evidence="9 13" id="KW-0119">Carbohydrate metabolism</keyword>
<evidence type="ECO:0000256" key="5">
    <source>
        <dbReference type="ARBA" id="ARBA00020295"/>
    </source>
</evidence>
<dbReference type="InterPro" id="IPR006047">
    <property type="entry name" value="GH13_cat_dom"/>
</dbReference>
<organism evidence="16 17">
    <name type="scientific">Methylocystis heyeri</name>
    <dbReference type="NCBI Taxonomy" id="391905"/>
    <lineage>
        <taxon>Bacteria</taxon>
        <taxon>Pseudomonadati</taxon>
        <taxon>Pseudomonadota</taxon>
        <taxon>Alphaproteobacteria</taxon>
        <taxon>Hyphomicrobiales</taxon>
        <taxon>Methylocystaceae</taxon>
        <taxon>Methylocystis</taxon>
    </lineage>
</organism>
<evidence type="ECO:0000256" key="3">
    <source>
        <dbReference type="ARBA" id="ARBA00008061"/>
    </source>
</evidence>
<dbReference type="Gene3D" id="2.60.40.10">
    <property type="entry name" value="Immunoglobulins"/>
    <property type="match status" value="1"/>
</dbReference>
<evidence type="ECO:0000256" key="10">
    <source>
        <dbReference type="ARBA" id="ARBA00023295"/>
    </source>
</evidence>
<evidence type="ECO:0000256" key="6">
    <source>
        <dbReference type="ARBA" id="ARBA00022676"/>
    </source>
</evidence>
<keyword evidence="7 13" id="KW-0808">Transferase</keyword>
<dbReference type="InterPro" id="IPR048458">
    <property type="entry name" value="MalQ_N"/>
</dbReference>
<dbReference type="Gene3D" id="2.60.40.1180">
    <property type="entry name" value="Golgi alpha-mannosidase II"/>
    <property type="match status" value="1"/>
</dbReference>
<evidence type="ECO:0000256" key="12">
    <source>
        <dbReference type="ARBA" id="ARBA00031501"/>
    </source>
</evidence>
<sequence length="1386" mass="152636">MRSICEGAPEPLGLALTPEGANVAVYSASAEAIELCLFDEAGEHEIERIGLCYRTGDVFHAHIGGLREGARYGLRAQGPFDPHEGHRFNASKLLIDPYALALDRPFRLHPSMFGYCEGDPARDLSFSAEDSAALMPKCVAARPVRADLSLRPRRAFEDLILYELHVRGFTKTHPDIPVDIRGTFKGLAHEAALEHLLGLGVTAVEIMPCAAYIDERHLARLGLSNYWGYNPVAMLAPDPRLAPGGWDEVRESVAQLHRRGLEVIVDVVFNHTGEGDELGPTLSLRGLDNAGYYRLRPDSPRLYVNDSGCGNILGFDRAPVVRYALDALRAWAELGGVDGFRFDLATTLARRPEGFDGQAPLLTAIAQDPVLRELKLVAEPWDIGPGGYQLGNFPAPFAEWNDRFRDCARRFWRGDAVGVGELATRVSGSRDFFENRRRPSRSVNYIVAHDGFTLRDLVSYSAKRNHANGEENRDGGDENFSWNHGIEGETDDPAVVAARARDERNLLATLLFARGAPMIAMGAEMGKSQSGNNNAYAQDNETAWLDWARADRDLIAFVSQLIALRKSSPAIGRDRFLTGLSCDETLLPDVEWRRPNGRPMQEEDWRDPQGETLVASLYDAPSQSRRLIVWRRGAEETTVALPAPREGYEWRIASATAEPVLREGVVIVPARSVTALKEEASPEKPLWPAVTPDELLRKLAQAAGVAPAWRDVEGAEREVPGATTLSLLAALGLPASNLGEARDSLARLSERDDRRALPQSVVFREDETIWLRVPRVARDLRLDLSVTLERGERRRVELSPGDLESLQWRGVDGRTFEGFRARLPRLPLGRHVVSLEGAECLLTVAPRRCHTPSPGARKFGIAAQLYAVRREGDQGVGDFTTLSQLARLSAGGGAAMVALNPLHALFAQDRERASPYYPSDRLFLDPLYLDVSRLSPAFDPETPGLEALREAPLVDYPGVYDLKQKAFHASFSAFADFERRRPEAEPAKAFAHFVEAGGGALLRFACFEAISEERGGEDWRRWPQPLRDGEPRELREYAGGRASRVRYHQYLQWLCDGQLAQAAAEGRNAGLSFGFCRDLAVGAAPDGCESWRNAGQLLKGFSIGAPPDPFSREGQIWGLPPYDPLQWKADGCAAFTALARANMKHAGALRIDHAMGLARLFLVPEGAKALEGAYLSYPLEDLLGQLALESSRAECLVVGEDLGTLPWGFRDRLNEAGALSYRVLWFEREGDAFKPPAHYAEQAMACVSTHDLPTLRGWWEGRDIEEKSALDLLGQEEAGRELAGRRTDRRRLLAALAREGLAVAGDEDAPFGAELAAAAHAYAARAPSWLAMAQLDDLAGEAAAINLPGTDRERPNWRRKLTAYLPSLFTNRIAACVLAGLRRNVD</sequence>
<keyword evidence="10" id="KW-0326">Glycosidase</keyword>
<evidence type="ECO:0000256" key="1">
    <source>
        <dbReference type="ARBA" id="ARBA00000439"/>
    </source>
</evidence>
<dbReference type="GO" id="GO:0004134">
    <property type="term" value="F:4-alpha-glucanotransferase activity"/>
    <property type="evidence" value="ECO:0007669"/>
    <property type="project" value="UniProtKB-EC"/>
</dbReference>
<dbReference type="NCBIfam" id="TIGR00217">
    <property type="entry name" value="malQ"/>
    <property type="match status" value="1"/>
</dbReference>
<evidence type="ECO:0000256" key="9">
    <source>
        <dbReference type="ARBA" id="ARBA00023277"/>
    </source>
</evidence>
<dbReference type="EMBL" id="CP046052">
    <property type="protein sequence ID" value="QGM46995.1"/>
    <property type="molecule type" value="Genomic_DNA"/>
</dbReference>
<dbReference type="NCBIfam" id="TIGR02100">
    <property type="entry name" value="glgX_debranch"/>
    <property type="match status" value="1"/>
</dbReference>
<comment type="catalytic activity">
    <reaction evidence="1 13">
        <text>Transfers a segment of a (1-&gt;4)-alpha-D-glucan to a new position in an acceptor, which may be glucose or a (1-&gt;4)-alpha-D-glucan.</text>
        <dbReference type="EC" id="2.4.1.25"/>
    </reaction>
</comment>
<evidence type="ECO:0000256" key="13">
    <source>
        <dbReference type="RuleBase" id="RU361207"/>
    </source>
</evidence>
<dbReference type="EC" id="2.4.1.25" evidence="4 13"/>
<gene>
    <name evidence="16" type="primary">glgX</name>
    <name evidence="16" type="ORF">H2LOC_015590</name>
</gene>
<dbReference type="PANTHER" id="PTHR43002">
    <property type="entry name" value="GLYCOGEN DEBRANCHING ENZYME"/>
    <property type="match status" value="1"/>
</dbReference>
<dbReference type="InterPro" id="IPR014756">
    <property type="entry name" value="Ig_E-set"/>
</dbReference>
<dbReference type="Gene3D" id="3.20.20.80">
    <property type="entry name" value="Glycosidases"/>
    <property type="match status" value="2"/>
</dbReference>
<comment type="similarity">
    <text evidence="2 13">Belongs to the disproportionating enzyme family.</text>
</comment>
<dbReference type="OrthoDB" id="3236218at2"/>
<dbReference type="InterPro" id="IPR011837">
    <property type="entry name" value="Glycogen_debranch_GlgX"/>
</dbReference>
<dbReference type="InterPro" id="IPR044505">
    <property type="entry name" value="GlgX_Isoamylase_N_E_set"/>
</dbReference>
<dbReference type="InterPro" id="IPR003385">
    <property type="entry name" value="Glyco_hydro_77"/>
</dbReference>
<keyword evidence="8" id="KW-0378">Hydrolase</keyword>
<name>A0A6B8KJA2_9HYPH</name>
<dbReference type="InterPro" id="IPR004193">
    <property type="entry name" value="Glyco_hydro_13_N"/>
</dbReference>
<evidence type="ECO:0000259" key="15">
    <source>
        <dbReference type="SMART" id="SM00642"/>
    </source>
</evidence>
<protein>
    <recommendedName>
        <fullName evidence="5 13">4-alpha-glucanotransferase</fullName>
        <ecNumber evidence="4 13">2.4.1.25</ecNumber>
    </recommendedName>
    <alternativeName>
        <fullName evidence="11 13">Amylomaltase</fullName>
    </alternativeName>
    <alternativeName>
        <fullName evidence="12 13">Disproportionating enzyme</fullName>
    </alternativeName>
</protein>
<dbReference type="Pfam" id="PF02922">
    <property type="entry name" value="CBM_48"/>
    <property type="match status" value="1"/>
</dbReference>
<dbReference type="Proteomes" id="UP000309061">
    <property type="component" value="Chromosome"/>
</dbReference>
<feature type="region of interest" description="Disordered" evidence="14">
    <location>
        <begin position="466"/>
        <end position="487"/>
    </location>
</feature>
<evidence type="ECO:0000256" key="8">
    <source>
        <dbReference type="ARBA" id="ARBA00022801"/>
    </source>
</evidence>
<dbReference type="CDD" id="cd02856">
    <property type="entry name" value="E_set_GDE_Isoamylase_N"/>
    <property type="match status" value="1"/>
</dbReference>
<proteinExistence type="inferred from homology"/>
<dbReference type="CDD" id="cd11326">
    <property type="entry name" value="AmyAc_Glg_debranch"/>
    <property type="match status" value="1"/>
</dbReference>
<keyword evidence="6 13" id="KW-0328">Glycosyltransferase</keyword>
<evidence type="ECO:0000313" key="16">
    <source>
        <dbReference type="EMBL" id="QGM46995.1"/>
    </source>
</evidence>
<dbReference type="SUPFAM" id="SSF81296">
    <property type="entry name" value="E set domains"/>
    <property type="match status" value="1"/>
</dbReference>
<evidence type="ECO:0000313" key="17">
    <source>
        <dbReference type="Proteomes" id="UP000309061"/>
    </source>
</evidence>
<dbReference type="Pfam" id="PF21226">
    <property type="entry name" value="MalQ_N"/>
    <property type="match status" value="1"/>
</dbReference>
<evidence type="ECO:0000256" key="7">
    <source>
        <dbReference type="ARBA" id="ARBA00022679"/>
    </source>
</evidence>
<reference evidence="16 17" key="1">
    <citation type="submission" date="2019-11" db="EMBL/GenBank/DDBJ databases">
        <title>The genome sequence of Methylocystis heyeri.</title>
        <authorList>
            <person name="Oshkin I.Y."/>
            <person name="Miroshnikov K."/>
            <person name="Dedysh S.N."/>
        </authorList>
    </citation>
    <scope>NUCLEOTIDE SEQUENCE [LARGE SCALE GENOMIC DNA]</scope>
    <source>
        <strain evidence="16 17">H2</strain>
    </source>
</reference>
<evidence type="ECO:0000256" key="2">
    <source>
        <dbReference type="ARBA" id="ARBA00005684"/>
    </source>
</evidence>
<dbReference type="GO" id="GO:0005980">
    <property type="term" value="P:glycogen catabolic process"/>
    <property type="evidence" value="ECO:0007669"/>
    <property type="project" value="InterPro"/>
</dbReference>
<evidence type="ECO:0000256" key="4">
    <source>
        <dbReference type="ARBA" id="ARBA00012560"/>
    </source>
</evidence>
<evidence type="ECO:0000256" key="14">
    <source>
        <dbReference type="SAM" id="MobiDB-lite"/>
    </source>
</evidence>
<keyword evidence="17" id="KW-1185">Reference proteome</keyword>